<evidence type="ECO:0000256" key="9">
    <source>
        <dbReference type="ARBA" id="ARBA00023136"/>
    </source>
</evidence>
<evidence type="ECO:0000256" key="3">
    <source>
        <dbReference type="ARBA" id="ARBA00022448"/>
    </source>
</evidence>
<accession>A0AAW1UMC8</accession>
<dbReference type="FunFam" id="1.10.520.20:FF:000002">
    <property type="entry name" value="ATP synthase subunit O, mitochondrial"/>
    <property type="match status" value="1"/>
</dbReference>
<dbReference type="HAMAP" id="MF_01416">
    <property type="entry name" value="ATP_synth_delta_bact"/>
    <property type="match status" value="1"/>
</dbReference>
<evidence type="ECO:0000256" key="4">
    <source>
        <dbReference type="ARBA" id="ARBA00022781"/>
    </source>
</evidence>
<name>A0AAW1UMC8_9CUCU</name>
<gene>
    <name evidence="12" type="ORF">WA026_018143</name>
</gene>
<dbReference type="Proteomes" id="UP001431783">
    <property type="component" value="Unassembled WGS sequence"/>
</dbReference>
<keyword evidence="10" id="KW-0066">ATP synthesis</keyword>
<reference evidence="12 13" key="1">
    <citation type="submission" date="2023-03" db="EMBL/GenBank/DDBJ databases">
        <title>Genome insight into feeding habits of ladybird beetles.</title>
        <authorList>
            <person name="Li H.-S."/>
            <person name="Huang Y.-H."/>
            <person name="Pang H."/>
        </authorList>
    </citation>
    <scope>NUCLEOTIDE SEQUENCE [LARGE SCALE GENOMIC DNA]</scope>
    <source>
        <strain evidence="12">SYSU_2023b</strain>
        <tissue evidence="12">Whole body</tissue>
    </source>
</reference>
<evidence type="ECO:0000256" key="10">
    <source>
        <dbReference type="ARBA" id="ARBA00023310"/>
    </source>
</evidence>
<keyword evidence="8" id="KW-0496">Mitochondrion</keyword>
<dbReference type="InterPro" id="IPR000711">
    <property type="entry name" value="ATPase_OSCP/dsu"/>
</dbReference>
<evidence type="ECO:0000256" key="2">
    <source>
        <dbReference type="ARBA" id="ARBA00007046"/>
    </source>
</evidence>
<evidence type="ECO:0000256" key="1">
    <source>
        <dbReference type="ARBA" id="ARBA00004273"/>
    </source>
</evidence>
<dbReference type="Gene3D" id="1.10.520.20">
    <property type="entry name" value="N-terminal domain of the delta subunit of the F1F0-ATP synthase"/>
    <property type="match status" value="1"/>
</dbReference>
<evidence type="ECO:0000256" key="11">
    <source>
        <dbReference type="ARBA" id="ARBA00033369"/>
    </source>
</evidence>
<comment type="similarity">
    <text evidence="2">Belongs to the ATPase delta chain family.</text>
</comment>
<evidence type="ECO:0000256" key="5">
    <source>
        <dbReference type="ARBA" id="ARBA00022792"/>
    </source>
</evidence>
<evidence type="ECO:0000256" key="6">
    <source>
        <dbReference type="ARBA" id="ARBA00022946"/>
    </source>
</evidence>
<sequence length="210" mass="22886">MASKKLGIIARNLSTSSTANQLVKPPIQVFGIEGRYATALYSAASKQKTLPNIEKDLIKLQGELKSDAKFREFILDPLIKRNVKSDALKQIGTKISLNSQSTNLLQVLAENGRLKNLNGVINSFKTIMAAHRGEVTCEVTTAKELDAAQKSKLEGVLKSFLKPNEKTIHLATKVDPSIIGGMVVSIGDRYVDMSVASKIKKYTDLISTVV</sequence>
<dbReference type="Pfam" id="PF00213">
    <property type="entry name" value="OSCP"/>
    <property type="match status" value="1"/>
</dbReference>
<evidence type="ECO:0000256" key="7">
    <source>
        <dbReference type="ARBA" id="ARBA00023065"/>
    </source>
</evidence>
<keyword evidence="7" id="KW-0406">Ion transport</keyword>
<evidence type="ECO:0000256" key="8">
    <source>
        <dbReference type="ARBA" id="ARBA00023128"/>
    </source>
</evidence>
<dbReference type="EMBL" id="JARQZJ010000071">
    <property type="protein sequence ID" value="KAK9881949.1"/>
    <property type="molecule type" value="Genomic_DNA"/>
</dbReference>
<dbReference type="PRINTS" id="PR00125">
    <property type="entry name" value="ATPASEDELTA"/>
</dbReference>
<organism evidence="12 13">
    <name type="scientific">Henosepilachna vigintioctopunctata</name>
    <dbReference type="NCBI Taxonomy" id="420089"/>
    <lineage>
        <taxon>Eukaryota</taxon>
        <taxon>Metazoa</taxon>
        <taxon>Ecdysozoa</taxon>
        <taxon>Arthropoda</taxon>
        <taxon>Hexapoda</taxon>
        <taxon>Insecta</taxon>
        <taxon>Pterygota</taxon>
        <taxon>Neoptera</taxon>
        <taxon>Endopterygota</taxon>
        <taxon>Coleoptera</taxon>
        <taxon>Polyphaga</taxon>
        <taxon>Cucujiformia</taxon>
        <taxon>Coccinelloidea</taxon>
        <taxon>Coccinellidae</taxon>
        <taxon>Epilachninae</taxon>
        <taxon>Epilachnini</taxon>
        <taxon>Henosepilachna</taxon>
    </lineage>
</organism>
<dbReference type="PANTHER" id="PTHR11910">
    <property type="entry name" value="ATP SYNTHASE DELTA CHAIN"/>
    <property type="match status" value="1"/>
</dbReference>
<keyword evidence="9" id="KW-0472">Membrane</keyword>
<keyword evidence="3" id="KW-0813">Transport</keyword>
<protein>
    <recommendedName>
        <fullName evidence="11">Oligomycin sensitivity conferral protein</fullName>
    </recommendedName>
</protein>
<dbReference type="SUPFAM" id="SSF47928">
    <property type="entry name" value="N-terminal domain of the delta subunit of the F1F0-ATP synthase"/>
    <property type="match status" value="1"/>
</dbReference>
<dbReference type="EMBL" id="JARQZJ010000071">
    <property type="protein sequence ID" value="KAK9881950.1"/>
    <property type="molecule type" value="Genomic_DNA"/>
</dbReference>
<dbReference type="InterPro" id="IPR026015">
    <property type="entry name" value="ATP_synth_OSCP/delta_N_sf"/>
</dbReference>
<keyword evidence="4" id="KW-0375">Hydrogen ion transport</keyword>
<dbReference type="AlphaFoldDB" id="A0AAW1UMC8"/>
<evidence type="ECO:0000313" key="13">
    <source>
        <dbReference type="Proteomes" id="UP001431783"/>
    </source>
</evidence>
<keyword evidence="13" id="KW-1185">Reference proteome</keyword>
<proteinExistence type="inferred from homology"/>
<dbReference type="NCBIfam" id="TIGR01145">
    <property type="entry name" value="ATP_synt_delta"/>
    <property type="match status" value="1"/>
</dbReference>
<evidence type="ECO:0000313" key="12">
    <source>
        <dbReference type="EMBL" id="KAK9881949.1"/>
    </source>
</evidence>
<dbReference type="GO" id="GO:0046933">
    <property type="term" value="F:proton-transporting ATP synthase activity, rotational mechanism"/>
    <property type="evidence" value="ECO:0007669"/>
    <property type="project" value="InterPro"/>
</dbReference>
<keyword evidence="6" id="KW-0809">Transit peptide</keyword>
<keyword evidence="5" id="KW-0999">Mitochondrion inner membrane</keyword>
<dbReference type="GO" id="GO:0005743">
    <property type="term" value="C:mitochondrial inner membrane"/>
    <property type="evidence" value="ECO:0007669"/>
    <property type="project" value="UniProtKB-SubCell"/>
</dbReference>
<comment type="subcellular location">
    <subcellularLocation>
        <location evidence="1">Mitochondrion inner membrane</location>
    </subcellularLocation>
</comment>
<comment type="caution">
    <text evidence="12">The sequence shown here is derived from an EMBL/GenBank/DDBJ whole genome shotgun (WGS) entry which is preliminary data.</text>
</comment>